<dbReference type="EMBL" id="SZWF01000013">
    <property type="protein sequence ID" value="KAA9393914.1"/>
    <property type="molecule type" value="Genomic_DNA"/>
</dbReference>
<dbReference type="Proteomes" id="UP000325957">
    <property type="component" value="Unassembled WGS sequence"/>
</dbReference>
<dbReference type="InterPro" id="IPR034660">
    <property type="entry name" value="DinB/YfiT-like"/>
</dbReference>
<evidence type="ECO:0000313" key="1">
    <source>
        <dbReference type="EMBL" id="KAA9393914.1"/>
    </source>
</evidence>
<proteinExistence type="predicted"/>
<gene>
    <name evidence="1" type="ORF">FCK90_09625</name>
</gene>
<reference evidence="1 2" key="1">
    <citation type="submission" date="2019-05" db="EMBL/GenBank/DDBJ databases">
        <title>Kocuria coralli sp. nov., a novel actinobacterium isolated from coral reef seawater.</title>
        <authorList>
            <person name="Li J."/>
        </authorList>
    </citation>
    <scope>NUCLEOTIDE SEQUENCE [LARGE SCALE GENOMIC DNA]</scope>
    <source>
        <strain evidence="1 2">SCSIO 13007</strain>
    </source>
</reference>
<protein>
    <submittedName>
        <fullName evidence="1">DUF664 domain-containing protein</fullName>
    </submittedName>
</protein>
<dbReference type="OrthoDB" id="4548523at2"/>
<dbReference type="Gene3D" id="1.20.120.450">
    <property type="entry name" value="dinb family like domain"/>
    <property type="match status" value="1"/>
</dbReference>
<dbReference type="AlphaFoldDB" id="A0A5J5KWC3"/>
<organism evidence="1 2">
    <name type="scientific">Kocuria coralli</name>
    <dbReference type="NCBI Taxonomy" id="1461025"/>
    <lineage>
        <taxon>Bacteria</taxon>
        <taxon>Bacillati</taxon>
        <taxon>Actinomycetota</taxon>
        <taxon>Actinomycetes</taxon>
        <taxon>Micrococcales</taxon>
        <taxon>Micrococcaceae</taxon>
        <taxon>Kocuria</taxon>
    </lineage>
</organism>
<dbReference type="InterPro" id="IPR007061">
    <property type="entry name" value="MST-like"/>
</dbReference>
<keyword evidence="2" id="KW-1185">Reference proteome</keyword>
<accession>A0A5J5KWC3</accession>
<comment type="caution">
    <text evidence="1">The sequence shown here is derived from an EMBL/GenBank/DDBJ whole genome shotgun (WGS) entry which is preliminary data.</text>
</comment>
<sequence>MSFLTRQVTTENDALAGFAANQIRQIACALQGLSDEQIRMKPTASVMSLAGLARHCLYVGNEGIFTAFDASRATATRDSGNHAAGQPSDEAVLDGDTADSLIAELEDMAAWVETTLAQADMDQRVPIPDAPWFPQDLGTWPGRWVAIHAVEEYARHAGHADILREAIDGKGAYELNALADGEPWPPEGWD</sequence>
<evidence type="ECO:0000313" key="2">
    <source>
        <dbReference type="Proteomes" id="UP000325957"/>
    </source>
</evidence>
<dbReference type="SUPFAM" id="SSF109854">
    <property type="entry name" value="DinB/YfiT-like putative metalloenzymes"/>
    <property type="match status" value="1"/>
</dbReference>
<dbReference type="RefSeq" id="WP_158034094.1">
    <property type="nucleotide sequence ID" value="NZ_ML708619.1"/>
</dbReference>
<name>A0A5J5KWC3_9MICC</name>
<dbReference type="Pfam" id="PF04978">
    <property type="entry name" value="MST"/>
    <property type="match status" value="1"/>
</dbReference>